<feature type="transmembrane region" description="Helical" evidence="1">
    <location>
        <begin position="58"/>
        <end position="79"/>
    </location>
</feature>
<accession>A0A6G1JTV6</accession>
<dbReference type="EMBL" id="MU005785">
    <property type="protein sequence ID" value="KAF2703753.1"/>
    <property type="molecule type" value="Genomic_DNA"/>
</dbReference>
<name>A0A6G1JTV6_9PLEO</name>
<sequence>MYHVGITSSIHVCMYCTVLYISLSYMDGHRTYYTQNPNKYYYTFTRCAETRHISSLSIYIYSYAPLFFIILFSFFFLLFRRCIETKINMEKKEEEEEENNNDNDRHRSGYTWFIYGI</sequence>
<evidence type="ECO:0000313" key="2">
    <source>
        <dbReference type="EMBL" id="KAF2703753.1"/>
    </source>
</evidence>
<organism evidence="2 3">
    <name type="scientific">Pleomassaria siparia CBS 279.74</name>
    <dbReference type="NCBI Taxonomy" id="1314801"/>
    <lineage>
        <taxon>Eukaryota</taxon>
        <taxon>Fungi</taxon>
        <taxon>Dikarya</taxon>
        <taxon>Ascomycota</taxon>
        <taxon>Pezizomycotina</taxon>
        <taxon>Dothideomycetes</taxon>
        <taxon>Pleosporomycetidae</taxon>
        <taxon>Pleosporales</taxon>
        <taxon>Pleomassariaceae</taxon>
        <taxon>Pleomassaria</taxon>
    </lineage>
</organism>
<proteinExistence type="predicted"/>
<gene>
    <name evidence="2" type="ORF">K504DRAFT_170962</name>
</gene>
<keyword evidence="3" id="KW-1185">Reference proteome</keyword>
<protein>
    <submittedName>
        <fullName evidence="2">Uncharacterized protein</fullName>
    </submittedName>
</protein>
<reference evidence="2" key="1">
    <citation type="journal article" date="2020" name="Stud. Mycol.">
        <title>101 Dothideomycetes genomes: a test case for predicting lifestyles and emergence of pathogens.</title>
        <authorList>
            <person name="Haridas S."/>
            <person name="Albert R."/>
            <person name="Binder M."/>
            <person name="Bloem J."/>
            <person name="Labutti K."/>
            <person name="Salamov A."/>
            <person name="Andreopoulos B."/>
            <person name="Baker S."/>
            <person name="Barry K."/>
            <person name="Bills G."/>
            <person name="Bluhm B."/>
            <person name="Cannon C."/>
            <person name="Castanera R."/>
            <person name="Culley D."/>
            <person name="Daum C."/>
            <person name="Ezra D."/>
            <person name="Gonzalez J."/>
            <person name="Henrissat B."/>
            <person name="Kuo A."/>
            <person name="Liang C."/>
            <person name="Lipzen A."/>
            <person name="Lutzoni F."/>
            <person name="Magnuson J."/>
            <person name="Mondo S."/>
            <person name="Nolan M."/>
            <person name="Ohm R."/>
            <person name="Pangilinan J."/>
            <person name="Park H.-J."/>
            <person name="Ramirez L."/>
            <person name="Alfaro M."/>
            <person name="Sun H."/>
            <person name="Tritt A."/>
            <person name="Yoshinaga Y."/>
            <person name="Zwiers L.-H."/>
            <person name="Turgeon B."/>
            <person name="Goodwin S."/>
            <person name="Spatafora J."/>
            <person name="Crous P."/>
            <person name="Grigoriev I."/>
        </authorList>
    </citation>
    <scope>NUCLEOTIDE SEQUENCE</scope>
    <source>
        <strain evidence="2">CBS 279.74</strain>
    </source>
</reference>
<evidence type="ECO:0000313" key="3">
    <source>
        <dbReference type="Proteomes" id="UP000799428"/>
    </source>
</evidence>
<keyword evidence="1" id="KW-0812">Transmembrane</keyword>
<keyword evidence="1" id="KW-1133">Transmembrane helix</keyword>
<keyword evidence="1" id="KW-0472">Membrane</keyword>
<evidence type="ECO:0000256" key="1">
    <source>
        <dbReference type="SAM" id="Phobius"/>
    </source>
</evidence>
<dbReference type="AlphaFoldDB" id="A0A6G1JTV6"/>
<dbReference type="Proteomes" id="UP000799428">
    <property type="component" value="Unassembled WGS sequence"/>
</dbReference>